<reference evidence="2" key="1">
    <citation type="submission" date="2023-06" db="EMBL/GenBank/DDBJ databases">
        <title>Conoideocrella luteorostrata (Hypocreales: Clavicipitaceae), a potential biocontrol fungus for elongate hemlock scale in United States Christmas tree production areas.</title>
        <authorList>
            <person name="Barrett H."/>
            <person name="Lovett B."/>
            <person name="Macias A.M."/>
            <person name="Stajich J.E."/>
            <person name="Kasson M.T."/>
        </authorList>
    </citation>
    <scope>NUCLEOTIDE SEQUENCE</scope>
    <source>
        <strain evidence="2">ARSEF 14590</strain>
    </source>
</reference>
<evidence type="ECO:0000256" key="1">
    <source>
        <dbReference type="SAM" id="Coils"/>
    </source>
</evidence>
<name>A0AAJ0D0Q6_9HYPO</name>
<proteinExistence type="predicted"/>
<evidence type="ECO:0000313" key="3">
    <source>
        <dbReference type="Proteomes" id="UP001251528"/>
    </source>
</evidence>
<accession>A0AAJ0D0Q6</accession>
<comment type="caution">
    <text evidence="2">The sequence shown here is derived from an EMBL/GenBank/DDBJ whole genome shotgun (WGS) entry which is preliminary data.</text>
</comment>
<keyword evidence="1" id="KW-0175">Coiled coil</keyword>
<dbReference type="AlphaFoldDB" id="A0AAJ0D0Q6"/>
<protein>
    <submittedName>
        <fullName evidence="2">Uncharacterized protein</fullName>
    </submittedName>
</protein>
<dbReference type="Proteomes" id="UP001251528">
    <property type="component" value="Unassembled WGS sequence"/>
</dbReference>
<dbReference type="Gene3D" id="1.10.287.1490">
    <property type="match status" value="1"/>
</dbReference>
<sequence length="323" mass="37756">MSFVYWHPQYLLGIETRPDDDVVMCIGRKARNGPCRFKALDTWPSSVYHVLDLMSRIPPEEITRKDLERLASRNLCRAHHSHQASEIAAKWRRTLKTHVEHRSCDPSRQSALIRSLKKDFKALTREVSDLEDMYHETRDKLDSKRDALKGYKVEVNNLKEDLRDTTSKCKNLEVNLQIESMVRQRVENENMALCKELDGVKSLISTLRDELREAQRDNQTLRAQAKNYEEGRSELVETLQELRTEANLTSKREEQLKMELKDRDSAVRRCSGELMEEKSRVSVLQQRISDLELSEHGLHASISGCWWHKLTYLVVDMALYTSW</sequence>
<evidence type="ECO:0000313" key="2">
    <source>
        <dbReference type="EMBL" id="KAK2612622.1"/>
    </source>
</evidence>
<organism evidence="2 3">
    <name type="scientific">Conoideocrella luteorostrata</name>
    <dbReference type="NCBI Taxonomy" id="1105319"/>
    <lineage>
        <taxon>Eukaryota</taxon>
        <taxon>Fungi</taxon>
        <taxon>Dikarya</taxon>
        <taxon>Ascomycota</taxon>
        <taxon>Pezizomycotina</taxon>
        <taxon>Sordariomycetes</taxon>
        <taxon>Hypocreomycetidae</taxon>
        <taxon>Hypocreales</taxon>
        <taxon>Clavicipitaceae</taxon>
        <taxon>Conoideocrella</taxon>
    </lineage>
</organism>
<gene>
    <name evidence="2" type="ORF">QQS21_001394</name>
</gene>
<keyword evidence="3" id="KW-1185">Reference proteome</keyword>
<feature type="coiled-coil region" evidence="1">
    <location>
        <begin position="113"/>
        <end position="294"/>
    </location>
</feature>
<dbReference type="EMBL" id="JASWJB010000014">
    <property type="protein sequence ID" value="KAK2612622.1"/>
    <property type="molecule type" value="Genomic_DNA"/>
</dbReference>